<feature type="binding site" evidence="1">
    <location>
        <position position="119"/>
    </location>
    <ligand>
        <name>Fe cation</name>
        <dbReference type="ChEBI" id="CHEBI:24875"/>
    </ligand>
</feature>
<keyword evidence="1" id="KW-0812">Transmembrane</keyword>
<feature type="transmembrane region" description="Helical" evidence="1">
    <location>
        <begin position="170"/>
        <end position="190"/>
    </location>
</feature>
<evidence type="ECO:0000313" key="2">
    <source>
        <dbReference type="EMBL" id="MEN2787285.1"/>
    </source>
</evidence>
<evidence type="ECO:0000256" key="1">
    <source>
        <dbReference type="HAMAP-Rule" id="MF_02093"/>
    </source>
</evidence>
<dbReference type="Pfam" id="PF15461">
    <property type="entry name" value="BCD"/>
    <property type="match status" value="1"/>
</dbReference>
<feature type="transmembrane region" description="Helical" evidence="1">
    <location>
        <begin position="48"/>
        <end position="71"/>
    </location>
</feature>
<feature type="binding site" evidence="1">
    <location>
        <position position="64"/>
    </location>
    <ligand>
        <name>Fe cation</name>
        <dbReference type="ChEBI" id="CHEBI:24875"/>
    </ligand>
</feature>
<keyword evidence="3" id="KW-1185">Reference proteome</keyword>
<comment type="function">
    <text evidence="1">Catalyzes the cleavage of beta-carotene at its central double bond (15,15') to yield two molecules of all-trans-retinal.</text>
</comment>
<feature type="transmembrane region" description="Helical" evidence="1">
    <location>
        <begin position="22"/>
        <end position="42"/>
    </location>
</feature>
<dbReference type="EMBL" id="JBDIMF010000005">
    <property type="protein sequence ID" value="MEN2787285.1"/>
    <property type="molecule type" value="Genomic_DNA"/>
</dbReference>
<organism evidence="2 3">
    <name type="scientific">Sphingomonas qilianensis</name>
    <dbReference type="NCBI Taxonomy" id="1736690"/>
    <lineage>
        <taxon>Bacteria</taxon>
        <taxon>Pseudomonadati</taxon>
        <taxon>Pseudomonadota</taxon>
        <taxon>Alphaproteobacteria</taxon>
        <taxon>Sphingomonadales</taxon>
        <taxon>Sphingomonadaceae</taxon>
        <taxon>Sphingomonas</taxon>
    </lineage>
</organism>
<keyword evidence="1" id="KW-1133">Transmembrane helix</keyword>
<dbReference type="NCBIfam" id="TIGR03753">
    <property type="entry name" value="blh_monoox"/>
    <property type="match status" value="1"/>
</dbReference>
<protein>
    <recommendedName>
        <fullName evidence="1">Probable beta-carotene 15,15'-dioxygenase</fullName>
        <ecNumber evidence="1">1.13.11.63</ecNumber>
    </recommendedName>
</protein>
<keyword evidence="1" id="KW-0560">Oxidoreductase</keyword>
<keyword evidence="1" id="KW-1003">Cell membrane</keyword>
<keyword evidence="1" id="KW-0472">Membrane</keyword>
<accession>A0ABU9XUQ1</accession>
<comment type="subcellular location">
    <subcellularLocation>
        <location evidence="1">Cell membrane</location>
        <topology evidence="1">Multi-pass membrane protein</topology>
    </subcellularLocation>
</comment>
<dbReference type="Proteomes" id="UP001404104">
    <property type="component" value="Unassembled WGS sequence"/>
</dbReference>
<feature type="transmembrane region" description="Helical" evidence="1">
    <location>
        <begin position="245"/>
        <end position="263"/>
    </location>
</feature>
<dbReference type="EC" id="1.13.11.63" evidence="1"/>
<dbReference type="HAMAP" id="MF_02093">
    <property type="entry name" value="Beta_carotene_diox"/>
    <property type="match status" value="1"/>
</dbReference>
<comment type="catalytic activity">
    <reaction evidence="1">
        <text>all-trans-beta-carotene + O2 = 2 all-trans-retinal</text>
        <dbReference type="Rhea" id="RHEA:32887"/>
        <dbReference type="ChEBI" id="CHEBI:15379"/>
        <dbReference type="ChEBI" id="CHEBI:17579"/>
        <dbReference type="ChEBI" id="CHEBI:17898"/>
        <dbReference type="EC" id="1.13.11.63"/>
    </reaction>
</comment>
<feature type="transmembrane region" description="Helical" evidence="1">
    <location>
        <begin position="136"/>
        <end position="158"/>
    </location>
</feature>
<comment type="caution">
    <text evidence="2">The sequence shown here is derived from an EMBL/GenBank/DDBJ whole genome shotgun (WGS) entry which is preliminary data.</text>
</comment>
<gene>
    <name evidence="2" type="ORF">ABC969_12745</name>
</gene>
<feature type="transmembrane region" description="Helical" evidence="1">
    <location>
        <begin position="196"/>
        <end position="224"/>
    </location>
</feature>
<proteinExistence type="inferred from homology"/>
<keyword evidence="1" id="KW-0408">Iron</keyword>
<comment type="similarity">
    <text evidence="1">Belongs to the Brp/Blh beta-carotene diooxygenase family.</text>
</comment>
<evidence type="ECO:0000313" key="3">
    <source>
        <dbReference type="Proteomes" id="UP001404104"/>
    </source>
</evidence>
<feature type="transmembrane region" description="Helical" evidence="1">
    <location>
        <begin position="275"/>
        <end position="293"/>
    </location>
</feature>
<feature type="binding site" evidence="1">
    <location>
        <position position="229"/>
    </location>
    <ligand>
        <name>Fe cation</name>
        <dbReference type="ChEBI" id="CHEBI:24875"/>
    </ligand>
</feature>
<keyword evidence="1" id="KW-0223">Dioxygenase</keyword>
<feature type="transmembrane region" description="Helical" evidence="1">
    <location>
        <begin position="83"/>
        <end position="116"/>
    </location>
</feature>
<dbReference type="InterPro" id="IPR022270">
    <property type="entry name" value="Blh_diox"/>
</dbReference>
<name>A0ABU9XUQ1_9SPHN</name>
<sequence length="319" mass="34211">MATAPYPELLAKRRVPQGRGDIVYPAYWLAAAALGLATVLGVRLDASGAVTLASIVFIGGGLPHGAYDIALLRRAVTLDRATLMLAVTGYAIITLLMALLWMIVPLVALMLFLAVAAVHFGEDWQMLDEPLLRCAAGAAVIAAATIGHPAEVSTLFTMMSDPRASVIAQIITAAAPVALLVTAAGVLLAWRDGSRGWAAAMALCFVLLIVLPPVWGFALFFVFLHSPRHLAQTRVALNDMSLTRWLTTGAALSLLAIFGWLAMRWLAPARIDPPFVAQAFQMLASVAVPHLLLSRWLQRRLDRAIHAPPIIFQEKTACA</sequence>
<comment type="cofactor">
    <cofactor evidence="1">
        <name>Fe(2+)</name>
        <dbReference type="ChEBI" id="CHEBI:29033"/>
    </cofactor>
</comment>
<dbReference type="RefSeq" id="WP_345865396.1">
    <property type="nucleotide sequence ID" value="NZ_JBDIMF010000005.1"/>
</dbReference>
<keyword evidence="1" id="KW-0479">Metal-binding</keyword>
<feature type="binding site" evidence="1">
    <location>
        <position position="225"/>
    </location>
    <ligand>
        <name>Fe cation</name>
        <dbReference type="ChEBI" id="CHEBI:24875"/>
    </ligand>
</feature>
<reference evidence="2 3" key="1">
    <citation type="submission" date="2024-05" db="EMBL/GenBank/DDBJ databases">
        <authorList>
            <person name="Liu Q."/>
            <person name="Xin Y.-H."/>
        </authorList>
    </citation>
    <scope>NUCLEOTIDE SEQUENCE [LARGE SCALE GENOMIC DNA]</scope>
    <source>
        <strain evidence="2 3">CGMCC 1.15349</strain>
    </source>
</reference>